<dbReference type="InterPro" id="IPR021861">
    <property type="entry name" value="THO_THOC1"/>
</dbReference>
<proteinExistence type="predicted"/>
<dbReference type="PANTHER" id="PTHR13265">
    <property type="entry name" value="THO COMPLEX SUBUNIT 1"/>
    <property type="match status" value="1"/>
</dbReference>
<comment type="caution">
    <text evidence="1">The sequence shown here is derived from an EMBL/GenBank/DDBJ whole genome shotgun (WGS) entry which is preliminary data.</text>
</comment>
<dbReference type="GO" id="GO:0006406">
    <property type="term" value="P:mRNA export from nucleus"/>
    <property type="evidence" value="ECO:0007669"/>
    <property type="project" value="TreeGrafter"/>
</dbReference>
<dbReference type="Pfam" id="PF11957">
    <property type="entry name" value="efThoc1"/>
    <property type="match status" value="1"/>
</dbReference>
<keyword evidence="2" id="KW-1185">Reference proteome</keyword>
<organism evidence="1 2">
    <name type="scientific">Clathrus columnatus</name>
    <dbReference type="NCBI Taxonomy" id="1419009"/>
    <lineage>
        <taxon>Eukaryota</taxon>
        <taxon>Fungi</taxon>
        <taxon>Dikarya</taxon>
        <taxon>Basidiomycota</taxon>
        <taxon>Agaricomycotina</taxon>
        <taxon>Agaricomycetes</taxon>
        <taxon>Phallomycetidae</taxon>
        <taxon>Phallales</taxon>
        <taxon>Clathraceae</taxon>
        <taxon>Clathrus</taxon>
    </lineage>
</organism>
<evidence type="ECO:0000313" key="1">
    <source>
        <dbReference type="EMBL" id="GJJ11785.1"/>
    </source>
</evidence>
<dbReference type="Proteomes" id="UP001050691">
    <property type="component" value="Unassembled WGS sequence"/>
</dbReference>
<evidence type="ECO:0000313" key="2">
    <source>
        <dbReference type="Proteomes" id="UP001050691"/>
    </source>
</evidence>
<dbReference type="EMBL" id="BPWL01000007">
    <property type="protein sequence ID" value="GJJ11785.1"/>
    <property type="molecule type" value="Genomic_DNA"/>
</dbReference>
<gene>
    <name evidence="1" type="ORF">Clacol_006023</name>
</gene>
<dbReference type="AlphaFoldDB" id="A0AAV5AIL3"/>
<dbReference type="GO" id="GO:0000445">
    <property type="term" value="C:THO complex part of transcription export complex"/>
    <property type="evidence" value="ECO:0007669"/>
    <property type="project" value="TreeGrafter"/>
</dbReference>
<protein>
    <submittedName>
        <fullName evidence="1">Uncharacterized protein</fullName>
    </submittedName>
</protein>
<sequence length="379" mass="42683">MINATLMFSVGCSLRRQRKALLFLQGCKTPSNIFASPVGPGVKVTGNPDLETELKLRDTGTVNVHQIVAAVQSNGEEVAFEAPSNEDSAVIHLLHVRRRRYEQRHCNPAILSSPLSTPIEARLAGQNDQELCLAMVFRKLETDDLPIKAKLSGSRNSLKNEVFRLALLREGALEEPDMGYHEELRSRLDMVLAFTEHDICDVSFPFSILEDLLETQTVSSCWPIFLWMEERTERLTVNMTSTKGKLHILLRMLNDFLRRLSKACKNTMLWKDIELPRRCFSINKNLLGNGVEKKDTKDADVEMANADEKNAATLEETEEGFQTFWSLQTAFSRPPLFARALPFESFRKAVDTVLPAISEATKKERAMMGSKVIGAGLKR</sequence>
<accession>A0AAV5AIL3</accession>
<name>A0AAV5AIL3_9AGAM</name>
<reference evidence="1" key="1">
    <citation type="submission" date="2021-10" db="EMBL/GenBank/DDBJ databases">
        <title>De novo Genome Assembly of Clathrus columnatus (Basidiomycota, Fungi) Using Illumina and Nanopore Sequence Data.</title>
        <authorList>
            <person name="Ogiso-Tanaka E."/>
            <person name="Itagaki H."/>
            <person name="Hosoya T."/>
            <person name="Hosaka K."/>
        </authorList>
    </citation>
    <scope>NUCLEOTIDE SEQUENCE</scope>
    <source>
        <strain evidence="1">MO-923</strain>
    </source>
</reference>
<dbReference type="PANTHER" id="PTHR13265:SF0">
    <property type="entry name" value="HPR1"/>
    <property type="match status" value="1"/>
</dbReference>